<dbReference type="Pfam" id="PF14372">
    <property type="entry name" value="hAT-like_RNase-H"/>
    <property type="match status" value="1"/>
</dbReference>
<evidence type="ECO:0000313" key="10">
    <source>
        <dbReference type="Proteomes" id="UP001324115"/>
    </source>
</evidence>
<evidence type="ECO:0000256" key="1">
    <source>
        <dbReference type="ARBA" id="ARBA00022723"/>
    </source>
</evidence>
<dbReference type="Pfam" id="PF02892">
    <property type="entry name" value="zf-BED"/>
    <property type="match status" value="1"/>
</dbReference>
<proteinExistence type="predicted"/>
<dbReference type="EMBL" id="JAXUIC010000006">
    <property type="protein sequence ID" value="KAK4587112.1"/>
    <property type="molecule type" value="Genomic_DNA"/>
</dbReference>
<dbReference type="InterPro" id="IPR025525">
    <property type="entry name" value="hAT-like_transposase_RNase-H"/>
</dbReference>
<evidence type="ECO:0000256" key="5">
    <source>
        <dbReference type="ARBA" id="ARBA00023125"/>
    </source>
</evidence>
<evidence type="ECO:0000259" key="8">
    <source>
        <dbReference type="PROSITE" id="PS50808"/>
    </source>
</evidence>
<accession>A0AAN7IUI3</accession>
<evidence type="ECO:0000256" key="3">
    <source>
        <dbReference type="ARBA" id="ARBA00022833"/>
    </source>
</evidence>
<dbReference type="GO" id="GO:0003677">
    <property type="term" value="F:DNA binding"/>
    <property type="evidence" value="ECO:0007669"/>
    <property type="project" value="UniProtKB-KW"/>
</dbReference>
<dbReference type="InterPro" id="IPR052035">
    <property type="entry name" value="ZnF_BED_domain_contain"/>
</dbReference>
<comment type="caution">
    <text evidence="9">The sequence shown here is derived from an EMBL/GenBank/DDBJ whole genome shotgun (WGS) entry which is preliminary data.</text>
</comment>
<evidence type="ECO:0000256" key="2">
    <source>
        <dbReference type="ARBA" id="ARBA00022771"/>
    </source>
</evidence>
<organism evidence="9 10">
    <name type="scientific">Quercus rubra</name>
    <name type="common">Northern red oak</name>
    <name type="synonym">Quercus borealis</name>
    <dbReference type="NCBI Taxonomy" id="3512"/>
    <lineage>
        <taxon>Eukaryota</taxon>
        <taxon>Viridiplantae</taxon>
        <taxon>Streptophyta</taxon>
        <taxon>Embryophyta</taxon>
        <taxon>Tracheophyta</taxon>
        <taxon>Spermatophyta</taxon>
        <taxon>Magnoliopsida</taxon>
        <taxon>eudicotyledons</taxon>
        <taxon>Gunneridae</taxon>
        <taxon>Pentapetalae</taxon>
        <taxon>rosids</taxon>
        <taxon>fabids</taxon>
        <taxon>Fagales</taxon>
        <taxon>Fagaceae</taxon>
        <taxon>Quercus</taxon>
    </lineage>
</organism>
<evidence type="ECO:0000256" key="4">
    <source>
        <dbReference type="ARBA" id="ARBA00023015"/>
    </source>
</evidence>
<dbReference type="PANTHER" id="PTHR46481">
    <property type="entry name" value="ZINC FINGER BED DOMAIN-CONTAINING PROTEIN 4"/>
    <property type="match status" value="1"/>
</dbReference>
<dbReference type="PROSITE" id="PS50808">
    <property type="entry name" value="ZF_BED"/>
    <property type="match status" value="1"/>
</dbReference>
<sequence>MEPTQPDVATARATMRSPCLPQVISSSNPNKRKSSSIVWDHFENFIDEEGRTKARCIYCSKEYMADSKIYGTSNLKNHTLICPEYLFNELHDGQDPLSKDVEEVNLVRRTFTNVVGRKVLAEMIILDELPFKFVENQGFRRFCNVFQPNFNIPSRFTVAKDVSRIYFEEKDKLRNALRGHRLCLTTDSWTSTQNFNYMCLTCHFIDDDWKLHKRILNFCIVDNHKGKTIGKMGNFTLTVDNASSNDVAVSYLKEATNRWKGTVLGNEFVHVRCCAHILNLIVTDGLKHHNKSIDRVRHAVRYVKASPNRLQTFKRCVEKVKIESKAILCLDVATRWNSTYKMLENAEKFEHAFKRMEYEDLEYILHFQDGDYDKRPPNEDDWETCRKFVKFLKLFYNVIKRFSGSLYGNLLLYVAVVLDPRKKLDYLNYCLSNLYGENVAKAITDLVESVLKHLYEHYNSTHSSYVSIQRASEISRMEGVGVGVGVDVDDDDDDDDDLERFIASQYKAFRQGKQPIGCVDEVAKYLKENIEGENDKTFNILAWWKYNTNNTGGHILDPFRSSLGPEMIQSLICTQNWLQYSVQISLRQAMDNVELFEDYGKCNLFWKRS</sequence>
<feature type="domain" description="BED-type" evidence="8">
    <location>
        <begin position="33"/>
        <end position="78"/>
    </location>
</feature>
<name>A0AAN7IUI3_QUERU</name>
<evidence type="ECO:0000256" key="6">
    <source>
        <dbReference type="ARBA" id="ARBA00023163"/>
    </source>
</evidence>
<reference evidence="9 10" key="1">
    <citation type="journal article" date="2023" name="G3 (Bethesda)">
        <title>A haplotype-resolved chromosome-scale genome for Quercus rubra L. provides insights into the genetics of adaptive traits for red oak species.</title>
        <authorList>
            <person name="Kapoor B."/>
            <person name="Jenkins J."/>
            <person name="Schmutz J."/>
            <person name="Zhebentyayeva T."/>
            <person name="Kuelheim C."/>
            <person name="Coggeshall M."/>
            <person name="Heim C."/>
            <person name="Lasky J.R."/>
            <person name="Leites L."/>
            <person name="Islam-Faridi N."/>
            <person name="Romero-Severson J."/>
            <person name="DeLeo V.L."/>
            <person name="Lucas S.M."/>
            <person name="Lazic D."/>
            <person name="Gailing O."/>
            <person name="Carlson J."/>
            <person name="Staton M."/>
        </authorList>
    </citation>
    <scope>NUCLEOTIDE SEQUENCE [LARGE SCALE GENOMIC DNA]</scope>
    <source>
        <strain evidence="9">Pseudo-F2</strain>
    </source>
</reference>
<dbReference type="SMART" id="SM00614">
    <property type="entry name" value="ZnF_BED"/>
    <property type="match status" value="1"/>
</dbReference>
<keyword evidence="10" id="KW-1185">Reference proteome</keyword>
<gene>
    <name evidence="9" type="ORF">RGQ29_024012</name>
</gene>
<evidence type="ECO:0000256" key="7">
    <source>
        <dbReference type="PROSITE-ProRule" id="PRU00027"/>
    </source>
</evidence>
<keyword evidence="2 7" id="KW-0863">Zinc-finger</keyword>
<keyword evidence="5" id="KW-0238">DNA-binding</keyword>
<keyword evidence="3" id="KW-0862">Zinc</keyword>
<protein>
    <recommendedName>
        <fullName evidence="8">BED-type domain-containing protein</fullName>
    </recommendedName>
</protein>
<dbReference type="AlphaFoldDB" id="A0AAN7IUI3"/>
<dbReference type="InterPro" id="IPR003656">
    <property type="entry name" value="Znf_BED"/>
</dbReference>
<dbReference type="SUPFAM" id="SSF53098">
    <property type="entry name" value="Ribonuclease H-like"/>
    <property type="match status" value="1"/>
</dbReference>
<dbReference type="InterPro" id="IPR012337">
    <property type="entry name" value="RNaseH-like_sf"/>
</dbReference>
<dbReference type="SUPFAM" id="SSF140996">
    <property type="entry name" value="Hermes dimerisation domain"/>
    <property type="match status" value="1"/>
</dbReference>
<keyword evidence="1" id="KW-0479">Metal-binding</keyword>
<dbReference type="PANTHER" id="PTHR46481:SF7">
    <property type="entry name" value="ZINC FINGER BED DOMAIN-CONTAINING PROTEIN RICESLEEPER 2-LIKE"/>
    <property type="match status" value="1"/>
</dbReference>
<dbReference type="GO" id="GO:0008270">
    <property type="term" value="F:zinc ion binding"/>
    <property type="evidence" value="ECO:0007669"/>
    <property type="project" value="UniProtKB-KW"/>
</dbReference>
<evidence type="ECO:0000313" key="9">
    <source>
        <dbReference type="EMBL" id="KAK4587112.1"/>
    </source>
</evidence>
<dbReference type="InterPro" id="IPR036236">
    <property type="entry name" value="Znf_C2H2_sf"/>
</dbReference>
<keyword evidence="4" id="KW-0805">Transcription regulation</keyword>
<dbReference type="Proteomes" id="UP001324115">
    <property type="component" value="Unassembled WGS sequence"/>
</dbReference>
<keyword evidence="6" id="KW-0804">Transcription</keyword>
<dbReference type="SUPFAM" id="SSF57667">
    <property type="entry name" value="beta-beta-alpha zinc fingers"/>
    <property type="match status" value="1"/>
</dbReference>